<gene>
    <name evidence="2" type="ORF">B9Y64_21690</name>
</gene>
<dbReference type="InterPro" id="IPR013216">
    <property type="entry name" value="Methyltransf_11"/>
</dbReference>
<dbReference type="EMBL" id="NEQV01000011">
    <property type="protein sequence ID" value="PJL22946.1"/>
    <property type="molecule type" value="Genomic_DNA"/>
</dbReference>
<reference evidence="2 3" key="1">
    <citation type="journal article" date="2017" name="Front. Microbiol.">
        <title>Double-Face Meets the Bacterial World: The Opportunistic Pathogen Stenotrophomonas maltophilia.</title>
        <authorList>
            <person name="Lira F."/>
            <person name="Berg G."/>
            <person name="Martinez J.L."/>
        </authorList>
    </citation>
    <scope>NUCLEOTIDE SEQUENCE [LARGE SCALE GENOMIC DNA]</scope>
    <source>
        <strain evidence="2 3">EA1</strain>
    </source>
</reference>
<evidence type="ECO:0000313" key="3">
    <source>
        <dbReference type="Proteomes" id="UP000230167"/>
    </source>
</evidence>
<dbReference type="CDD" id="cd02440">
    <property type="entry name" value="AdoMet_MTases"/>
    <property type="match status" value="1"/>
</dbReference>
<dbReference type="InterPro" id="IPR016980">
    <property type="entry name" value="S-AdoMet-dep_MeTrfase_Alr7345"/>
</dbReference>
<comment type="caution">
    <text evidence="2">The sequence shown here is derived from an EMBL/GenBank/DDBJ whole genome shotgun (WGS) entry which is preliminary data.</text>
</comment>
<dbReference type="OrthoDB" id="9801692at2"/>
<sequence>MLELTPGAGWYSEILAPILKEKGRYVAAVYAPMEAPEASNPLLEALRSRFSHSAACFSRAEMALFDIRSPRLGEADTFDVVLTFRNVHNWEDSETLELMLGEALRVLRPGGVLGVVDHRADGPYHQELRPATGYVRTARVVDVARKIGFVLEESSEINANPVDTKNYPNGVWSLPPTLKGGDVDRQKYMSIGESDRMTLRFRKPEQAALQEHP</sequence>
<dbReference type="Pfam" id="PF08241">
    <property type="entry name" value="Methyltransf_11"/>
    <property type="match status" value="1"/>
</dbReference>
<organism evidence="2 3">
    <name type="scientific">Stenotrophomonas maltophilia</name>
    <name type="common">Pseudomonas maltophilia</name>
    <name type="synonym">Xanthomonas maltophilia</name>
    <dbReference type="NCBI Taxonomy" id="40324"/>
    <lineage>
        <taxon>Bacteria</taxon>
        <taxon>Pseudomonadati</taxon>
        <taxon>Pseudomonadota</taxon>
        <taxon>Gammaproteobacteria</taxon>
        <taxon>Lysobacterales</taxon>
        <taxon>Lysobacteraceae</taxon>
        <taxon>Stenotrophomonas</taxon>
        <taxon>Stenotrophomonas maltophilia group</taxon>
    </lineage>
</organism>
<feature type="domain" description="Methyltransferase type 11" evidence="1">
    <location>
        <begin position="35"/>
        <end position="113"/>
    </location>
</feature>
<dbReference type="AlphaFoldDB" id="A0A2J0U307"/>
<dbReference type="InterPro" id="IPR029063">
    <property type="entry name" value="SAM-dependent_MTases_sf"/>
</dbReference>
<dbReference type="Gene3D" id="3.40.50.150">
    <property type="entry name" value="Vaccinia Virus protein VP39"/>
    <property type="match status" value="1"/>
</dbReference>
<evidence type="ECO:0000259" key="1">
    <source>
        <dbReference type="Pfam" id="PF08241"/>
    </source>
</evidence>
<name>A0A2J0U307_STEMA</name>
<dbReference type="SUPFAM" id="SSF53335">
    <property type="entry name" value="S-adenosyl-L-methionine-dependent methyltransferases"/>
    <property type="match status" value="1"/>
</dbReference>
<dbReference type="Proteomes" id="UP000230167">
    <property type="component" value="Unassembled WGS sequence"/>
</dbReference>
<accession>A0A2J0U307</accession>
<evidence type="ECO:0000313" key="2">
    <source>
        <dbReference type="EMBL" id="PJL22946.1"/>
    </source>
</evidence>
<dbReference type="GO" id="GO:0008757">
    <property type="term" value="F:S-adenosylmethionine-dependent methyltransferase activity"/>
    <property type="evidence" value="ECO:0007669"/>
    <property type="project" value="InterPro"/>
</dbReference>
<proteinExistence type="predicted"/>
<protein>
    <recommendedName>
        <fullName evidence="1">Methyltransferase type 11 domain-containing protein</fullName>
    </recommendedName>
</protein>
<dbReference type="PIRSF" id="PIRSF031679">
    <property type="entry name" value="Mtase_Alr7345_prd"/>
    <property type="match status" value="1"/>
</dbReference>
<dbReference type="RefSeq" id="WP_100442426.1">
    <property type="nucleotide sequence ID" value="NZ_CBCPIZ010000053.1"/>
</dbReference>